<evidence type="ECO:0000313" key="2">
    <source>
        <dbReference type="EMBL" id="GIE72386.1"/>
    </source>
</evidence>
<dbReference type="EMBL" id="BOMS01000143">
    <property type="protein sequence ID" value="GIE72386.1"/>
    <property type="molecule type" value="Genomic_DNA"/>
</dbReference>
<dbReference type="Proteomes" id="UP000624709">
    <property type="component" value="Unassembled WGS sequence"/>
</dbReference>
<keyword evidence="1" id="KW-0472">Membrane</keyword>
<accession>A0ABQ4BQ15</accession>
<organism evidence="2 3">
    <name type="scientific">Actinoplanes palleronii</name>
    <dbReference type="NCBI Taxonomy" id="113570"/>
    <lineage>
        <taxon>Bacteria</taxon>
        <taxon>Bacillati</taxon>
        <taxon>Actinomycetota</taxon>
        <taxon>Actinomycetes</taxon>
        <taxon>Micromonosporales</taxon>
        <taxon>Micromonosporaceae</taxon>
        <taxon>Actinoplanes</taxon>
    </lineage>
</organism>
<reference evidence="2 3" key="1">
    <citation type="submission" date="2021-01" db="EMBL/GenBank/DDBJ databases">
        <title>Whole genome shotgun sequence of Actinoplanes palleronii NBRC 14916.</title>
        <authorList>
            <person name="Komaki H."/>
            <person name="Tamura T."/>
        </authorList>
    </citation>
    <scope>NUCLEOTIDE SEQUENCE [LARGE SCALE GENOMIC DNA]</scope>
    <source>
        <strain evidence="2 3">NBRC 14916</strain>
    </source>
</reference>
<gene>
    <name evidence="2" type="ORF">Apa02nite_084940</name>
</gene>
<evidence type="ECO:0000313" key="3">
    <source>
        <dbReference type="Proteomes" id="UP000624709"/>
    </source>
</evidence>
<keyword evidence="1" id="KW-0812">Transmembrane</keyword>
<feature type="transmembrane region" description="Helical" evidence="1">
    <location>
        <begin position="49"/>
        <end position="69"/>
    </location>
</feature>
<protein>
    <recommendedName>
        <fullName evidence="4">CPBP family intramembrane metalloprotease</fullName>
    </recommendedName>
</protein>
<proteinExistence type="predicted"/>
<evidence type="ECO:0008006" key="4">
    <source>
        <dbReference type="Google" id="ProtNLM"/>
    </source>
</evidence>
<name>A0ABQ4BQ15_9ACTN</name>
<sequence length="89" mass="9573">MKTGGIALPLGLHLGWNWTQWHFFTFAADDNPVGLWNPLVMPWHTEHPAAFRIGYAVAMALALLVVLLVTRRPGAAPLFPAGTGAVAVS</sequence>
<comment type="caution">
    <text evidence="2">The sequence shown here is derived from an EMBL/GenBank/DDBJ whole genome shotgun (WGS) entry which is preliminary data.</text>
</comment>
<keyword evidence="1" id="KW-1133">Transmembrane helix</keyword>
<keyword evidence="3" id="KW-1185">Reference proteome</keyword>
<dbReference type="RefSeq" id="WP_203830098.1">
    <property type="nucleotide sequence ID" value="NZ_BAAATY010000052.1"/>
</dbReference>
<evidence type="ECO:0000256" key="1">
    <source>
        <dbReference type="SAM" id="Phobius"/>
    </source>
</evidence>